<evidence type="ECO:0000256" key="3">
    <source>
        <dbReference type="ARBA" id="ARBA00022833"/>
    </source>
</evidence>
<dbReference type="InterPro" id="IPR013083">
    <property type="entry name" value="Znf_RING/FYVE/PHD"/>
</dbReference>
<evidence type="ECO:0000256" key="1">
    <source>
        <dbReference type="ARBA" id="ARBA00022723"/>
    </source>
</evidence>
<evidence type="ECO:0000256" key="4">
    <source>
        <dbReference type="PROSITE-ProRule" id="PRU00175"/>
    </source>
</evidence>
<dbReference type="GO" id="GO:0043067">
    <property type="term" value="P:regulation of programmed cell death"/>
    <property type="evidence" value="ECO:0007669"/>
    <property type="project" value="TreeGrafter"/>
</dbReference>
<organism evidence="6 7">
    <name type="scientific">Salix dunnii</name>
    <dbReference type="NCBI Taxonomy" id="1413687"/>
    <lineage>
        <taxon>Eukaryota</taxon>
        <taxon>Viridiplantae</taxon>
        <taxon>Streptophyta</taxon>
        <taxon>Embryophyta</taxon>
        <taxon>Tracheophyta</taxon>
        <taxon>Spermatophyta</taxon>
        <taxon>Magnoliopsida</taxon>
        <taxon>eudicotyledons</taxon>
        <taxon>Gunneridae</taxon>
        <taxon>Pentapetalae</taxon>
        <taxon>rosids</taxon>
        <taxon>fabids</taxon>
        <taxon>Malpighiales</taxon>
        <taxon>Salicaceae</taxon>
        <taxon>Saliceae</taxon>
        <taxon>Salix</taxon>
    </lineage>
</organism>
<dbReference type="PROSITE" id="PS50089">
    <property type="entry name" value="ZF_RING_2"/>
    <property type="match status" value="1"/>
</dbReference>
<dbReference type="PANTHER" id="PTHR42647">
    <property type="entry name" value="SBP (S-RIBONUCLEASE BINDING PROTEIN) FAMILY PROTEIN"/>
    <property type="match status" value="1"/>
</dbReference>
<evidence type="ECO:0000259" key="5">
    <source>
        <dbReference type="PROSITE" id="PS50089"/>
    </source>
</evidence>
<dbReference type="AlphaFoldDB" id="A0A835MSI3"/>
<feature type="domain" description="RING-type" evidence="5">
    <location>
        <begin position="287"/>
        <end position="323"/>
    </location>
</feature>
<dbReference type="InterPro" id="IPR001841">
    <property type="entry name" value="Znf_RING"/>
</dbReference>
<proteinExistence type="predicted"/>
<reference evidence="6 7" key="1">
    <citation type="submission" date="2020-10" db="EMBL/GenBank/DDBJ databases">
        <title>Plant Genome Project.</title>
        <authorList>
            <person name="Zhang R.-G."/>
        </authorList>
    </citation>
    <scope>NUCLEOTIDE SEQUENCE [LARGE SCALE GENOMIC DNA]</scope>
    <source>
        <strain evidence="6">FAFU-HL-1</strain>
        <tissue evidence="6">Leaf</tissue>
    </source>
</reference>
<dbReference type="CDD" id="cd16649">
    <property type="entry name" value="mRING-HC-C3HC5_CGRF1-like"/>
    <property type="match status" value="1"/>
</dbReference>
<dbReference type="Proteomes" id="UP000657918">
    <property type="component" value="Unassembled WGS sequence"/>
</dbReference>
<gene>
    <name evidence="6" type="ORF">SADUNF_Sadunf12G0093500</name>
</gene>
<keyword evidence="1" id="KW-0479">Metal-binding</keyword>
<dbReference type="GO" id="GO:0008270">
    <property type="term" value="F:zinc ion binding"/>
    <property type="evidence" value="ECO:0007669"/>
    <property type="project" value="UniProtKB-KW"/>
</dbReference>
<accession>A0A835MSI3</accession>
<dbReference type="GO" id="GO:0004842">
    <property type="term" value="F:ubiquitin-protein transferase activity"/>
    <property type="evidence" value="ECO:0007669"/>
    <property type="project" value="TreeGrafter"/>
</dbReference>
<dbReference type="EMBL" id="JADGMS010000012">
    <property type="protein sequence ID" value="KAF9671856.1"/>
    <property type="molecule type" value="Genomic_DNA"/>
</dbReference>
<keyword evidence="2 4" id="KW-0863">Zinc-finger</keyword>
<dbReference type="Gene3D" id="3.30.40.10">
    <property type="entry name" value="Zinc/RING finger domain, C3HC4 (zinc finger)"/>
    <property type="match status" value="1"/>
</dbReference>
<evidence type="ECO:0000313" key="6">
    <source>
        <dbReference type="EMBL" id="KAF9671856.1"/>
    </source>
</evidence>
<keyword evidence="7" id="KW-1185">Reference proteome</keyword>
<name>A0A835MSI3_9ROSI</name>
<evidence type="ECO:0000313" key="7">
    <source>
        <dbReference type="Proteomes" id="UP000657918"/>
    </source>
</evidence>
<dbReference type="PANTHER" id="PTHR42647:SF55">
    <property type="entry name" value="BOI-RELATED E3 UBIQUITIN-PROTEIN LIGASE 1"/>
    <property type="match status" value="1"/>
</dbReference>
<dbReference type="OrthoDB" id="1711136at2759"/>
<sequence length="335" mass="37366">MAVEAPHTSLNFPSHLVTNRDFVKVNQANMSLYNTQMDSGLVFNEPMPETLLSFYQSSLGCDPVSAKASNKDDSGLTYNVPAVVAPRKRPRDSINDNFDAFHASQKTKVSPLPSFIDQELIFQIQQQQSETDRLIAEHNQKVRMELEDRRKRQSRMLVSAIQEGMVKKLKEKDEEIQRMGKLNWVLQEKVKSLYLETQIWRDLAQANEATANSLRSNLEQVLAHVSEDRYVNGGRATVEDDAESSCGSSDYGRCPLAAGGEEGAVKDKLMVVKDNNSSKNINHNRLCKKCGERESSVLLLPCRHLCLCTLCGSNLIGTCPVCDSVMDGSVHVNMA</sequence>
<protein>
    <recommendedName>
        <fullName evidence="5">RING-type domain-containing protein</fullName>
    </recommendedName>
</protein>
<evidence type="ECO:0000256" key="2">
    <source>
        <dbReference type="ARBA" id="ARBA00022771"/>
    </source>
</evidence>
<comment type="caution">
    <text evidence="6">The sequence shown here is derived from an EMBL/GenBank/DDBJ whole genome shotgun (WGS) entry which is preliminary data.</text>
</comment>
<dbReference type="Pfam" id="PF13920">
    <property type="entry name" value="zf-C3HC4_3"/>
    <property type="match status" value="1"/>
</dbReference>
<keyword evidence="3" id="KW-0862">Zinc</keyword>